<dbReference type="SUPFAM" id="SSF55166">
    <property type="entry name" value="Hedgehog/DD-peptidase"/>
    <property type="match status" value="1"/>
</dbReference>
<keyword evidence="3" id="KW-0645">Protease</keyword>
<evidence type="ECO:0000256" key="6">
    <source>
        <dbReference type="ARBA" id="ARBA00022801"/>
    </source>
</evidence>
<protein>
    <recommendedName>
        <fullName evidence="11">Murein endopeptidase K</fullName>
    </recommendedName>
</protein>
<keyword evidence="8" id="KW-0482">Metalloprotease</keyword>
<evidence type="ECO:0000256" key="3">
    <source>
        <dbReference type="ARBA" id="ARBA00022670"/>
    </source>
</evidence>
<evidence type="ECO:0000256" key="4">
    <source>
        <dbReference type="ARBA" id="ARBA00022723"/>
    </source>
</evidence>
<organism evidence="12 13">
    <name type="scientific">Paralimibaculum aggregatum</name>
    <dbReference type="NCBI Taxonomy" id="3036245"/>
    <lineage>
        <taxon>Bacteria</taxon>
        <taxon>Pseudomonadati</taxon>
        <taxon>Pseudomonadota</taxon>
        <taxon>Alphaproteobacteria</taxon>
        <taxon>Rhodobacterales</taxon>
        <taxon>Paracoccaceae</taxon>
        <taxon>Paralimibaculum</taxon>
    </lineage>
</organism>
<comment type="pathway">
    <text evidence="2">Cell wall biogenesis; cell wall polysaccharide biosynthesis.</text>
</comment>
<dbReference type="EMBL" id="BSYI01000028">
    <property type="protein sequence ID" value="GMG84045.1"/>
    <property type="molecule type" value="Genomic_DNA"/>
</dbReference>
<dbReference type="Proteomes" id="UP001239909">
    <property type="component" value="Unassembled WGS sequence"/>
</dbReference>
<dbReference type="InterPro" id="IPR009045">
    <property type="entry name" value="Zn_M74/Hedgehog-like"/>
</dbReference>
<evidence type="ECO:0000256" key="7">
    <source>
        <dbReference type="ARBA" id="ARBA00022833"/>
    </source>
</evidence>
<sequence length="188" mass="20595">MDNPKSTTANVSRRFVLAGLAGAGVSSLLPAPALARGKGEYRSLNLVNNRTGEWIKTAYWVEGTYIPDALEAISHLMRDWREDEEIPIAPATIDILAATHNLLDCGEPFEVISGYRTPKTNAMLRRRSRGVARNSYHVRGMAVDLTMKTRSIRQIAGAAKSLSAGGVGTYSRAQFVHLDSGPKRDWGR</sequence>
<gene>
    <name evidence="12" type="ORF">LNKW23_32590</name>
</gene>
<dbReference type="InterPro" id="IPR010275">
    <property type="entry name" value="MepK"/>
</dbReference>
<evidence type="ECO:0000313" key="12">
    <source>
        <dbReference type="EMBL" id="GMG84045.1"/>
    </source>
</evidence>
<name>A0ABQ6LLH9_9RHOB</name>
<keyword evidence="4" id="KW-0479">Metal-binding</keyword>
<dbReference type="PANTHER" id="PTHR37425:SF1">
    <property type="entry name" value="OUTER MEMBRANE PROTEIN"/>
    <property type="match status" value="1"/>
</dbReference>
<dbReference type="InterPro" id="IPR006311">
    <property type="entry name" value="TAT_signal"/>
</dbReference>
<evidence type="ECO:0000256" key="10">
    <source>
        <dbReference type="ARBA" id="ARBA00093448"/>
    </source>
</evidence>
<evidence type="ECO:0000256" key="11">
    <source>
        <dbReference type="ARBA" id="ARBA00093666"/>
    </source>
</evidence>
<evidence type="ECO:0000256" key="8">
    <source>
        <dbReference type="ARBA" id="ARBA00023049"/>
    </source>
</evidence>
<evidence type="ECO:0000256" key="5">
    <source>
        <dbReference type="ARBA" id="ARBA00022729"/>
    </source>
</evidence>
<dbReference type="PANTHER" id="PTHR37425">
    <property type="match status" value="1"/>
</dbReference>
<dbReference type="PROSITE" id="PS51318">
    <property type="entry name" value="TAT"/>
    <property type="match status" value="1"/>
</dbReference>
<dbReference type="Pfam" id="PF05951">
    <property type="entry name" value="Peptidase_M15_2"/>
    <property type="match status" value="1"/>
</dbReference>
<accession>A0ABQ6LLH9</accession>
<keyword evidence="6" id="KW-0378">Hydrolase</keyword>
<keyword evidence="7" id="KW-0862">Zinc</keyword>
<evidence type="ECO:0000313" key="13">
    <source>
        <dbReference type="Proteomes" id="UP001239909"/>
    </source>
</evidence>
<keyword evidence="13" id="KW-1185">Reference proteome</keyword>
<comment type="cofactor">
    <cofactor evidence="1">
        <name>Zn(2+)</name>
        <dbReference type="ChEBI" id="CHEBI:29105"/>
    </cofactor>
</comment>
<dbReference type="Gene3D" id="3.30.1380.10">
    <property type="match status" value="1"/>
</dbReference>
<comment type="similarity">
    <text evidence="10">Belongs to the peptidase M15 family.</text>
</comment>
<proteinExistence type="inferred from homology"/>
<comment type="caution">
    <text evidence="12">The sequence shown here is derived from an EMBL/GenBank/DDBJ whole genome shotgun (WGS) entry which is preliminary data.</text>
</comment>
<evidence type="ECO:0000256" key="1">
    <source>
        <dbReference type="ARBA" id="ARBA00001947"/>
    </source>
</evidence>
<evidence type="ECO:0000256" key="9">
    <source>
        <dbReference type="ARBA" id="ARBA00023316"/>
    </source>
</evidence>
<keyword evidence="9" id="KW-0961">Cell wall biogenesis/degradation</keyword>
<reference evidence="12 13" key="1">
    <citation type="submission" date="2023-04" db="EMBL/GenBank/DDBJ databases">
        <title>Marinoamorphus aggregata gen. nov., sp. Nov., isolate from tissue of brittle star Ophioplocus japonicus.</title>
        <authorList>
            <person name="Kawano K."/>
            <person name="Sawayama S."/>
            <person name="Nakagawa S."/>
        </authorList>
    </citation>
    <scope>NUCLEOTIDE SEQUENCE [LARGE SCALE GENOMIC DNA]</scope>
    <source>
        <strain evidence="12 13">NKW23</strain>
    </source>
</reference>
<keyword evidence="5" id="KW-0732">Signal</keyword>
<evidence type="ECO:0000256" key="2">
    <source>
        <dbReference type="ARBA" id="ARBA00004776"/>
    </source>
</evidence>